<proteinExistence type="predicted"/>
<sequence length="268" mass="29781">MPFTPAIPSSSRAPYSLAAPSFTAPSQALAIVWKFALPHSSIIGASILAFALIAAGSPVFSFKLSEIPKMESSLKPERVLSCGRDRRERGRRSSVTPFLNWVTNGIRFLLTAKKHSNLGDAKKNKIISTPKTDRSYEKKGEDRISSGSRSLAFFLRNSTERGRSTLLYYKFTSFLRIGCPEYQPSLPDPRFYGPNHSLRSLNSHLDYTLLGFVTQTLILSNLFRFSSVQLPPPLPLSLLVPDPVGSTFLQTPTLTQLNRAMKRGERDS</sequence>
<dbReference type="Proteomes" id="UP001367508">
    <property type="component" value="Unassembled WGS sequence"/>
</dbReference>
<reference evidence="1 2" key="1">
    <citation type="submission" date="2024-01" db="EMBL/GenBank/DDBJ databases">
        <title>The genomes of 5 underutilized Papilionoideae crops provide insights into root nodulation and disease resistanc.</title>
        <authorList>
            <person name="Jiang F."/>
        </authorList>
    </citation>
    <scope>NUCLEOTIDE SEQUENCE [LARGE SCALE GENOMIC DNA]</scope>
    <source>
        <strain evidence="1">LVBAO_FW01</strain>
        <tissue evidence="1">Leaves</tissue>
    </source>
</reference>
<gene>
    <name evidence="1" type="ORF">VNO77_50429</name>
</gene>
<evidence type="ECO:0000313" key="2">
    <source>
        <dbReference type="Proteomes" id="UP001367508"/>
    </source>
</evidence>
<organism evidence="1 2">
    <name type="scientific">Canavalia gladiata</name>
    <name type="common">Sword bean</name>
    <name type="synonym">Dolichos gladiatus</name>
    <dbReference type="NCBI Taxonomy" id="3824"/>
    <lineage>
        <taxon>Eukaryota</taxon>
        <taxon>Viridiplantae</taxon>
        <taxon>Streptophyta</taxon>
        <taxon>Embryophyta</taxon>
        <taxon>Tracheophyta</taxon>
        <taxon>Spermatophyta</taxon>
        <taxon>Magnoliopsida</taxon>
        <taxon>eudicotyledons</taxon>
        <taxon>Gunneridae</taxon>
        <taxon>Pentapetalae</taxon>
        <taxon>rosids</taxon>
        <taxon>fabids</taxon>
        <taxon>Fabales</taxon>
        <taxon>Fabaceae</taxon>
        <taxon>Papilionoideae</taxon>
        <taxon>50 kb inversion clade</taxon>
        <taxon>NPAAA clade</taxon>
        <taxon>indigoferoid/millettioid clade</taxon>
        <taxon>Phaseoleae</taxon>
        <taxon>Canavalia</taxon>
    </lineage>
</organism>
<accession>A0AAN9JDP7</accession>
<protein>
    <submittedName>
        <fullName evidence="1">Uncharacterized protein</fullName>
    </submittedName>
</protein>
<name>A0AAN9JDP7_CANGL</name>
<keyword evidence="2" id="KW-1185">Reference proteome</keyword>
<evidence type="ECO:0000313" key="1">
    <source>
        <dbReference type="EMBL" id="KAK7296354.1"/>
    </source>
</evidence>
<dbReference type="AlphaFoldDB" id="A0AAN9JDP7"/>
<comment type="caution">
    <text evidence="1">The sequence shown here is derived from an EMBL/GenBank/DDBJ whole genome shotgun (WGS) entry which is preliminary data.</text>
</comment>
<dbReference type="EMBL" id="JAYMYQ010000075">
    <property type="protein sequence ID" value="KAK7296354.1"/>
    <property type="molecule type" value="Genomic_DNA"/>
</dbReference>